<dbReference type="Proteomes" id="UP000054279">
    <property type="component" value="Unassembled WGS sequence"/>
</dbReference>
<accession>A0A0C9U9I9</accession>
<dbReference type="AlphaFoldDB" id="A0A0C9U9I9"/>
<evidence type="ECO:0000313" key="2">
    <source>
        <dbReference type="Proteomes" id="UP000054279"/>
    </source>
</evidence>
<protein>
    <submittedName>
        <fullName evidence="1">Uncharacterized protein</fullName>
    </submittedName>
</protein>
<organism evidence="1 2">
    <name type="scientific">Sphaerobolus stellatus (strain SS14)</name>
    <dbReference type="NCBI Taxonomy" id="990650"/>
    <lineage>
        <taxon>Eukaryota</taxon>
        <taxon>Fungi</taxon>
        <taxon>Dikarya</taxon>
        <taxon>Basidiomycota</taxon>
        <taxon>Agaricomycotina</taxon>
        <taxon>Agaricomycetes</taxon>
        <taxon>Phallomycetidae</taxon>
        <taxon>Geastrales</taxon>
        <taxon>Sphaerobolaceae</taxon>
        <taxon>Sphaerobolus</taxon>
    </lineage>
</organism>
<keyword evidence="2" id="KW-1185">Reference proteome</keyword>
<sequence>MIANIGPFDLDVRTISSVRTNPFSRIFDILSHFSGLEILNVTSRCNYYGNDLNAFKAFALNITPRPQNSLLCVITFWNSSVAYWNSLDVVWEFELYVPSHWYVDYFTPEGLAMGGEILTESWKTWE</sequence>
<name>A0A0C9U9I9_SPHS4</name>
<dbReference type="HOGENOM" id="CLU_1982977_0_0_1"/>
<reference evidence="1 2" key="1">
    <citation type="submission" date="2014-06" db="EMBL/GenBank/DDBJ databases">
        <title>Evolutionary Origins and Diversification of the Mycorrhizal Mutualists.</title>
        <authorList>
            <consortium name="DOE Joint Genome Institute"/>
            <consortium name="Mycorrhizal Genomics Consortium"/>
            <person name="Kohler A."/>
            <person name="Kuo A."/>
            <person name="Nagy L.G."/>
            <person name="Floudas D."/>
            <person name="Copeland A."/>
            <person name="Barry K.W."/>
            <person name="Cichocki N."/>
            <person name="Veneault-Fourrey C."/>
            <person name="LaButti K."/>
            <person name="Lindquist E.A."/>
            <person name="Lipzen A."/>
            <person name="Lundell T."/>
            <person name="Morin E."/>
            <person name="Murat C."/>
            <person name="Riley R."/>
            <person name="Ohm R."/>
            <person name="Sun H."/>
            <person name="Tunlid A."/>
            <person name="Henrissat B."/>
            <person name="Grigoriev I.V."/>
            <person name="Hibbett D.S."/>
            <person name="Martin F."/>
        </authorList>
    </citation>
    <scope>NUCLEOTIDE SEQUENCE [LARGE SCALE GENOMIC DNA]</scope>
    <source>
        <strain evidence="1 2">SS14</strain>
    </source>
</reference>
<proteinExistence type="predicted"/>
<evidence type="ECO:0000313" key="1">
    <source>
        <dbReference type="EMBL" id="KIJ31189.1"/>
    </source>
</evidence>
<dbReference type="EMBL" id="KN837246">
    <property type="protein sequence ID" value="KIJ31189.1"/>
    <property type="molecule type" value="Genomic_DNA"/>
</dbReference>
<gene>
    <name evidence="1" type="ORF">M422DRAFT_267139</name>
</gene>